<dbReference type="CDD" id="cd03219">
    <property type="entry name" value="ABC_Mj1267_LivG_branched"/>
    <property type="match status" value="1"/>
</dbReference>
<dbReference type="GO" id="GO:0015808">
    <property type="term" value="P:L-alanine transport"/>
    <property type="evidence" value="ECO:0007669"/>
    <property type="project" value="TreeGrafter"/>
</dbReference>
<organism evidence="5 6">
    <name type="scientific">Metallumcola ferriviriculae</name>
    <dbReference type="NCBI Taxonomy" id="3039180"/>
    <lineage>
        <taxon>Bacteria</taxon>
        <taxon>Bacillati</taxon>
        <taxon>Bacillota</taxon>
        <taxon>Clostridia</taxon>
        <taxon>Neomoorellales</taxon>
        <taxon>Desulfitibacteraceae</taxon>
        <taxon>Metallumcola</taxon>
    </lineage>
</organism>
<reference evidence="5 6" key="1">
    <citation type="submission" date="2023-04" db="EMBL/GenBank/DDBJ databases">
        <authorList>
            <person name="Hsu D."/>
        </authorList>
    </citation>
    <scope>NUCLEOTIDE SEQUENCE [LARGE SCALE GENOMIC DNA]</scope>
    <source>
        <strain evidence="5 6">MK1</strain>
    </source>
</reference>
<dbReference type="GO" id="GO:1903805">
    <property type="term" value="P:L-valine import across plasma membrane"/>
    <property type="evidence" value="ECO:0007669"/>
    <property type="project" value="TreeGrafter"/>
</dbReference>
<feature type="domain" description="ABC transporter" evidence="4">
    <location>
        <begin position="6"/>
        <end position="253"/>
    </location>
</feature>
<dbReference type="GO" id="GO:0015192">
    <property type="term" value="F:L-phenylalanine transmembrane transporter activity"/>
    <property type="evidence" value="ECO:0007669"/>
    <property type="project" value="TreeGrafter"/>
</dbReference>
<dbReference type="GO" id="GO:0016887">
    <property type="term" value="F:ATP hydrolysis activity"/>
    <property type="evidence" value="ECO:0007669"/>
    <property type="project" value="InterPro"/>
</dbReference>
<dbReference type="GO" id="GO:0005524">
    <property type="term" value="F:ATP binding"/>
    <property type="evidence" value="ECO:0007669"/>
    <property type="project" value="UniProtKB-KW"/>
</dbReference>
<name>A0AAU0URT2_9FIRM</name>
<evidence type="ECO:0000259" key="4">
    <source>
        <dbReference type="PROSITE" id="PS50893"/>
    </source>
</evidence>
<dbReference type="InterPro" id="IPR051120">
    <property type="entry name" value="ABC_AA/LPS_Transport"/>
</dbReference>
<dbReference type="InterPro" id="IPR003439">
    <property type="entry name" value="ABC_transporter-like_ATP-bd"/>
</dbReference>
<keyword evidence="6" id="KW-1185">Reference proteome</keyword>
<protein>
    <submittedName>
        <fullName evidence="5">ABC transporter ATP-binding protein</fullName>
    </submittedName>
</protein>
<dbReference type="GO" id="GO:0005304">
    <property type="term" value="F:L-valine transmembrane transporter activity"/>
    <property type="evidence" value="ECO:0007669"/>
    <property type="project" value="TreeGrafter"/>
</dbReference>
<evidence type="ECO:0000313" key="5">
    <source>
        <dbReference type="EMBL" id="WRO22896.1"/>
    </source>
</evidence>
<keyword evidence="1" id="KW-0813">Transport</keyword>
<gene>
    <name evidence="5" type="ORF">MFMK1_002740</name>
</gene>
<evidence type="ECO:0000256" key="2">
    <source>
        <dbReference type="ARBA" id="ARBA00022741"/>
    </source>
</evidence>
<dbReference type="GO" id="GO:0005886">
    <property type="term" value="C:plasma membrane"/>
    <property type="evidence" value="ECO:0007669"/>
    <property type="project" value="TreeGrafter"/>
</dbReference>
<sequence length="258" mass="28918">MSQPILQTKELSIHFGGVMALNKVSLSIKNGQIFGLIGPNGAGKTTMFNLLTGIYKPTNGTIHFKGKDITSLKAHQITTLGISRTFQNIRLLKGHTVFENIFLATHYQLKYGLFASFFLSKSFCSQEVRARQFTNKLIEEYKLSDLRDEEASDLPQGLKRKVEIVRALATGAELIFLDEPAAGLNPVETAELMKLIKNLQCQDKTIFLIEHDMKLVKGICDEIAVLHFGQLLDQGPYDKVTKNPKVIQAYLGRRYENA</sequence>
<evidence type="ECO:0000256" key="3">
    <source>
        <dbReference type="ARBA" id="ARBA00022840"/>
    </source>
</evidence>
<dbReference type="AlphaFoldDB" id="A0AAU0URT2"/>
<keyword evidence="2" id="KW-0547">Nucleotide-binding</keyword>
<dbReference type="SUPFAM" id="SSF52540">
    <property type="entry name" value="P-loop containing nucleoside triphosphate hydrolases"/>
    <property type="match status" value="1"/>
</dbReference>
<dbReference type="RefSeq" id="WP_366922293.1">
    <property type="nucleotide sequence ID" value="NZ_CP121694.1"/>
</dbReference>
<dbReference type="Pfam" id="PF00005">
    <property type="entry name" value="ABC_tran"/>
    <property type="match status" value="1"/>
</dbReference>
<keyword evidence="3 5" id="KW-0067">ATP-binding</keyword>
<evidence type="ECO:0000313" key="6">
    <source>
        <dbReference type="Proteomes" id="UP001329915"/>
    </source>
</evidence>
<dbReference type="FunFam" id="3.40.50.300:FF:000421">
    <property type="entry name" value="Branched-chain amino acid ABC transporter ATP-binding protein"/>
    <property type="match status" value="1"/>
</dbReference>
<dbReference type="InterPro" id="IPR003593">
    <property type="entry name" value="AAA+_ATPase"/>
</dbReference>
<proteinExistence type="predicted"/>
<dbReference type="PROSITE" id="PS50893">
    <property type="entry name" value="ABC_TRANSPORTER_2"/>
    <property type="match status" value="1"/>
</dbReference>
<dbReference type="SMART" id="SM00382">
    <property type="entry name" value="AAA"/>
    <property type="match status" value="1"/>
</dbReference>
<dbReference type="KEGG" id="dbc:MFMK1_002740"/>
<dbReference type="GO" id="GO:0015188">
    <property type="term" value="F:L-isoleucine transmembrane transporter activity"/>
    <property type="evidence" value="ECO:0007669"/>
    <property type="project" value="TreeGrafter"/>
</dbReference>
<dbReference type="Proteomes" id="UP001329915">
    <property type="component" value="Chromosome"/>
</dbReference>
<dbReference type="GO" id="GO:0042941">
    <property type="term" value="P:D-alanine transmembrane transport"/>
    <property type="evidence" value="ECO:0007669"/>
    <property type="project" value="TreeGrafter"/>
</dbReference>
<dbReference type="InterPro" id="IPR027417">
    <property type="entry name" value="P-loop_NTPase"/>
</dbReference>
<dbReference type="Gene3D" id="3.40.50.300">
    <property type="entry name" value="P-loop containing nucleotide triphosphate hydrolases"/>
    <property type="match status" value="1"/>
</dbReference>
<evidence type="ECO:0000256" key="1">
    <source>
        <dbReference type="ARBA" id="ARBA00022448"/>
    </source>
</evidence>
<dbReference type="GO" id="GO:1903806">
    <property type="term" value="P:L-isoleucine import across plasma membrane"/>
    <property type="evidence" value="ECO:0007669"/>
    <property type="project" value="TreeGrafter"/>
</dbReference>
<accession>A0AAU0URT2</accession>
<dbReference type="EMBL" id="CP121694">
    <property type="protein sequence ID" value="WRO22896.1"/>
    <property type="molecule type" value="Genomic_DNA"/>
</dbReference>
<dbReference type="PANTHER" id="PTHR45772">
    <property type="entry name" value="CONSERVED COMPONENT OF ABC TRANSPORTER FOR NATURAL AMINO ACIDS-RELATED"/>
    <property type="match status" value="1"/>
</dbReference>
<dbReference type="PANTHER" id="PTHR45772:SF7">
    <property type="entry name" value="AMINO ACID ABC TRANSPORTER ATP-BINDING PROTEIN"/>
    <property type="match status" value="1"/>
</dbReference>